<proteinExistence type="predicted"/>
<name>A0ABQ5CDA4_9ASTR</name>
<evidence type="ECO:0008006" key="4">
    <source>
        <dbReference type="Google" id="ProtNLM"/>
    </source>
</evidence>
<evidence type="ECO:0000313" key="2">
    <source>
        <dbReference type="EMBL" id="GJT23938.1"/>
    </source>
</evidence>
<organism evidence="2 3">
    <name type="scientific">Tanacetum coccineum</name>
    <dbReference type="NCBI Taxonomy" id="301880"/>
    <lineage>
        <taxon>Eukaryota</taxon>
        <taxon>Viridiplantae</taxon>
        <taxon>Streptophyta</taxon>
        <taxon>Embryophyta</taxon>
        <taxon>Tracheophyta</taxon>
        <taxon>Spermatophyta</taxon>
        <taxon>Magnoliopsida</taxon>
        <taxon>eudicotyledons</taxon>
        <taxon>Gunneridae</taxon>
        <taxon>Pentapetalae</taxon>
        <taxon>asterids</taxon>
        <taxon>campanulids</taxon>
        <taxon>Asterales</taxon>
        <taxon>Asteraceae</taxon>
        <taxon>Asteroideae</taxon>
        <taxon>Anthemideae</taxon>
        <taxon>Anthemidinae</taxon>
        <taxon>Tanacetum</taxon>
    </lineage>
</organism>
<dbReference type="Proteomes" id="UP001151760">
    <property type="component" value="Unassembled WGS sequence"/>
</dbReference>
<sequence length="315" mass="37156">MESEKYLEGQSMQRPPLFESDGFIYWKNRFETYVKSKDLDLWHVITDGDFPPIQFNPETKKDEIVSFHKQNDDLKKKLAKNNEAKMVIYNALPRKEYERIFMCQTAKEIWDTLLITHQGNNQVKANKIDLLVQQYEQFMIPEEESIDNAFAKFNTIITSLKALDEAWSDSDDDEEEKSKDEKCLMAKDSNEGPYSTDLPTPDDIRRLLEWKNRDMQWEELIRENVFGLGGHRDHLPACLAHMLYCVVAEEQYNLAYFFVKRIECTRANPTANLPYAFVIFLLLDFMTLIFEEDIDSEVRKLCKLKLFLILQILEC</sequence>
<feature type="region of interest" description="Disordered" evidence="1">
    <location>
        <begin position="168"/>
        <end position="199"/>
    </location>
</feature>
<evidence type="ECO:0000313" key="3">
    <source>
        <dbReference type="Proteomes" id="UP001151760"/>
    </source>
</evidence>
<reference evidence="2" key="2">
    <citation type="submission" date="2022-01" db="EMBL/GenBank/DDBJ databases">
        <authorList>
            <person name="Yamashiro T."/>
            <person name="Shiraishi A."/>
            <person name="Satake H."/>
            <person name="Nakayama K."/>
        </authorList>
    </citation>
    <scope>NUCLEOTIDE SEQUENCE</scope>
</reference>
<dbReference type="EMBL" id="BQNB010014095">
    <property type="protein sequence ID" value="GJT23938.1"/>
    <property type="molecule type" value="Genomic_DNA"/>
</dbReference>
<dbReference type="PANTHER" id="PTHR34676:SF17">
    <property type="entry name" value="OS06G0684500 PROTEIN"/>
    <property type="match status" value="1"/>
</dbReference>
<reference evidence="2" key="1">
    <citation type="journal article" date="2022" name="Int. J. Mol. Sci.">
        <title>Draft Genome of Tanacetum Coccineum: Genomic Comparison of Closely Related Tanacetum-Family Plants.</title>
        <authorList>
            <person name="Yamashiro T."/>
            <person name="Shiraishi A."/>
            <person name="Nakayama K."/>
            <person name="Satake H."/>
        </authorList>
    </citation>
    <scope>NUCLEOTIDE SEQUENCE</scope>
</reference>
<evidence type="ECO:0000256" key="1">
    <source>
        <dbReference type="SAM" id="MobiDB-lite"/>
    </source>
</evidence>
<comment type="caution">
    <text evidence="2">The sequence shown here is derived from an EMBL/GenBank/DDBJ whole genome shotgun (WGS) entry which is preliminary data.</text>
</comment>
<feature type="compositionally biased region" description="Basic and acidic residues" evidence="1">
    <location>
        <begin position="176"/>
        <end position="190"/>
    </location>
</feature>
<dbReference type="Pfam" id="PF14223">
    <property type="entry name" value="Retrotran_gag_2"/>
    <property type="match status" value="1"/>
</dbReference>
<protein>
    <recommendedName>
        <fullName evidence="4">DUF4219 domain-containing protein</fullName>
    </recommendedName>
</protein>
<accession>A0ABQ5CDA4</accession>
<dbReference type="PANTHER" id="PTHR34676">
    <property type="entry name" value="DUF4219 DOMAIN-CONTAINING PROTEIN-RELATED"/>
    <property type="match status" value="1"/>
</dbReference>
<keyword evidence="3" id="KW-1185">Reference proteome</keyword>
<gene>
    <name evidence="2" type="ORF">Tco_0893875</name>
</gene>